<organism evidence="2 3">
    <name type="scientific">Candidatus Egerieicola faecale</name>
    <dbReference type="NCBI Taxonomy" id="2840774"/>
    <lineage>
        <taxon>Bacteria</taxon>
        <taxon>Bacillati</taxon>
        <taxon>Bacillota</taxon>
        <taxon>Clostridia</taxon>
        <taxon>Eubacteriales</taxon>
        <taxon>Oscillospiraceae</taxon>
        <taxon>Oscillospiraceae incertae sedis</taxon>
        <taxon>Candidatus Egerieicola</taxon>
    </lineage>
</organism>
<accession>A0A9D1LJ99</accession>
<keyword evidence="1" id="KW-0472">Membrane</keyword>
<dbReference type="Proteomes" id="UP000824082">
    <property type="component" value="Unassembled WGS sequence"/>
</dbReference>
<dbReference type="EMBL" id="DVMX01000096">
    <property type="protein sequence ID" value="HIU41859.1"/>
    <property type="molecule type" value="Genomic_DNA"/>
</dbReference>
<keyword evidence="1" id="KW-1133">Transmembrane helix</keyword>
<protein>
    <submittedName>
        <fullName evidence="2">Uncharacterized protein</fullName>
    </submittedName>
</protein>
<keyword evidence="1" id="KW-0812">Transmembrane</keyword>
<evidence type="ECO:0000256" key="1">
    <source>
        <dbReference type="SAM" id="Phobius"/>
    </source>
</evidence>
<gene>
    <name evidence="2" type="ORF">IAD19_04825</name>
</gene>
<sequence>MTKAKSKTKKIILLVIAALAAAALIGVGLYLFLPGSWRSLDSFSQYDGLLDAPLTEITISRGMEEITFSDQDLLRQWEEGLGQLQLKKEEVVWYKIFPIAVSGTQNHITLRTETGEYTLVTTYSVPDPKVYLSVFRYGVNDPDCLPIESTFAQAAQRQGESSYFSSGTWLGLRAVSGYRAMFSAPWTAVTVSHGAGETVFSSEEALSAWRDYLDRLLVWEMWWYDTSAQSQIPDGTLYELTVQTQEGSYSLSLRQIGAGEYWLETAEATYAIRSDGECPLEGMGG</sequence>
<reference evidence="2" key="2">
    <citation type="journal article" date="2021" name="PeerJ">
        <title>Extensive microbial diversity within the chicken gut microbiome revealed by metagenomics and culture.</title>
        <authorList>
            <person name="Gilroy R."/>
            <person name="Ravi A."/>
            <person name="Getino M."/>
            <person name="Pursley I."/>
            <person name="Horton D.L."/>
            <person name="Alikhan N.F."/>
            <person name="Baker D."/>
            <person name="Gharbi K."/>
            <person name="Hall N."/>
            <person name="Watson M."/>
            <person name="Adriaenssens E.M."/>
            <person name="Foster-Nyarko E."/>
            <person name="Jarju S."/>
            <person name="Secka A."/>
            <person name="Antonio M."/>
            <person name="Oren A."/>
            <person name="Chaudhuri R.R."/>
            <person name="La Ragione R."/>
            <person name="Hildebrand F."/>
            <person name="Pallen M.J."/>
        </authorList>
    </citation>
    <scope>NUCLEOTIDE SEQUENCE</scope>
    <source>
        <strain evidence="2">4509</strain>
    </source>
</reference>
<evidence type="ECO:0000313" key="2">
    <source>
        <dbReference type="EMBL" id="HIU41859.1"/>
    </source>
</evidence>
<feature type="transmembrane region" description="Helical" evidence="1">
    <location>
        <begin position="12"/>
        <end position="33"/>
    </location>
</feature>
<dbReference type="AlphaFoldDB" id="A0A9D1LJ99"/>
<name>A0A9D1LJ99_9FIRM</name>
<proteinExistence type="predicted"/>
<reference evidence="2" key="1">
    <citation type="submission" date="2020-10" db="EMBL/GenBank/DDBJ databases">
        <authorList>
            <person name="Gilroy R."/>
        </authorList>
    </citation>
    <scope>NUCLEOTIDE SEQUENCE</scope>
    <source>
        <strain evidence="2">4509</strain>
    </source>
</reference>
<evidence type="ECO:0000313" key="3">
    <source>
        <dbReference type="Proteomes" id="UP000824082"/>
    </source>
</evidence>
<comment type="caution">
    <text evidence="2">The sequence shown here is derived from an EMBL/GenBank/DDBJ whole genome shotgun (WGS) entry which is preliminary data.</text>
</comment>